<name>A0A6J1WN87_GALME</name>
<feature type="transmembrane region" description="Helical" evidence="1">
    <location>
        <begin position="102"/>
        <end position="122"/>
    </location>
</feature>
<dbReference type="GeneID" id="113512944"/>
<dbReference type="AlphaFoldDB" id="A0A6J1WN87"/>
<reference evidence="3" key="1">
    <citation type="submission" date="2025-08" db="UniProtKB">
        <authorList>
            <consortium name="RefSeq"/>
        </authorList>
    </citation>
    <scope>IDENTIFICATION</scope>
    <source>
        <tissue evidence="3">Whole larvae</tissue>
    </source>
</reference>
<protein>
    <submittedName>
        <fullName evidence="3">Uncharacterized protein LOC113512944</fullName>
    </submittedName>
</protein>
<sequence length="186" mass="20866">MQSKFPLSLENLPRPEKFLGFPLKIGCIVSGLLVILYSVLAIAKCSVYLTILPQYMSSSDLDGILSYAAVLGVTISHAVTLFLSAFMLVGVLKEKSYFMRPWVVWVSIQVIVSIVMFVFWSTMNVINNFADNSLLVYMCELLVILGRVYTLTLVGSYYKHLEERGENERLIKIIISDSSNVSYSNA</sequence>
<dbReference type="RefSeq" id="XP_026752714.1">
    <property type="nucleotide sequence ID" value="XM_026896913.3"/>
</dbReference>
<accession>A0A6J1WN87</accession>
<evidence type="ECO:0000256" key="1">
    <source>
        <dbReference type="SAM" id="Phobius"/>
    </source>
</evidence>
<dbReference type="PANTHER" id="PTHR36694">
    <property type="entry name" value="PASIFLORA 1, ISOFORM A-RELATED"/>
    <property type="match status" value="1"/>
</dbReference>
<feature type="transmembrane region" description="Helical" evidence="1">
    <location>
        <begin position="64"/>
        <end position="90"/>
    </location>
</feature>
<gene>
    <name evidence="3" type="primary">LOC113512944</name>
</gene>
<organism evidence="2 3">
    <name type="scientific">Galleria mellonella</name>
    <name type="common">Greater wax moth</name>
    <dbReference type="NCBI Taxonomy" id="7137"/>
    <lineage>
        <taxon>Eukaryota</taxon>
        <taxon>Metazoa</taxon>
        <taxon>Ecdysozoa</taxon>
        <taxon>Arthropoda</taxon>
        <taxon>Hexapoda</taxon>
        <taxon>Insecta</taxon>
        <taxon>Pterygota</taxon>
        <taxon>Neoptera</taxon>
        <taxon>Endopterygota</taxon>
        <taxon>Lepidoptera</taxon>
        <taxon>Glossata</taxon>
        <taxon>Ditrysia</taxon>
        <taxon>Pyraloidea</taxon>
        <taxon>Pyralidae</taxon>
        <taxon>Galleriinae</taxon>
        <taxon>Galleria</taxon>
    </lineage>
</organism>
<evidence type="ECO:0000313" key="2">
    <source>
        <dbReference type="Proteomes" id="UP001652740"/>
    </source>
</evidence>
<keyword evidence="1" id="KW-0812">Transmembrane</keyword>
<feature type="transmembrane region" description="Helical" evidence="1">
    <location>
        <begin position="21"/>
        <end position="44"/>
    </location>
</feature>
<feature type="transmembrane region" description="Helical" evidence="1">
    <location>
        <begin position="134"/>
        <end position="154"/>
    </location>
</feature>
<dbReference type="InParanoid" id="A0A6J1WN87"/>
<proteinExistence type="predicted"/>
<evidence type="ECO:0000313" key="3">
    <source>
        <dbReference type="RefSeq" id="XP_026752714.1"/>
    </source>
</evidence>
<keyword evidence="2" id="KW-1185">Reference proteome</keyword>
<dbReference type="PANTHER" id="PTHR36694:SF11">
    <property type="entry name" value="LP21121P-RELATED"/>
    <property type="match status" value="1"/>
</dbReference>
<keyword evidence="1" id="KW-0472">Membrane</keyword>
<dbReference type="Proteomes" id="UP001652740">
    <property type="component" value="Unplaced"/>
</dbReference>
<dbReference type="OrthoDB" id="7457895at2759"/>
<dbReference type="KEGG" id="gmw:113512944"/>
<keyword evidence="1" id="KW-1133">Transmembrane helix</keyword>